<gene>
    <name evidence="1" type="ORF">V1517DRAFT_330262</name>
</gene>
<sequence length="154" mass="17437">MINKFMHFISRRNIYSKLTLCVNQQREILGMEPLPSGKGFYEIARSVFLHIMPTTLAFEFPRQSLEPQLHFVGTLLPLLDDESTAEFPPWWQEVTHSSRAVLHITQGTYATNSANLIRPTINALRNETDLPLVVTSLDADSAFPDTSPLPENVL</sequence>
<dbReference type="EMBL" id="MU970142">
    <property type="protein sequence ID" value="KAK9320164.1"/>
    <property type="molecule type" value="Genomic_DNA"/>
</dbReference>
<proteinExistence type="predicted"/>
<protein>
    <submittedName>
        <fullName evidence="1">Uncharacterized protein</fullName>
    </submittedName>
</protein>
<evidence type="ECO:0000313" key="2">
    <source>
        <dbReference type="Proteomes" id="UP001489719"/>
    </source>
</evidence>
<comment type="caution">
    <text evidence="1">The sequence shown here is derived from an EMBL/GenBank/DDBJ whole genome shotgun (WGS) entry which is preliminary data.</text>
</comment>
<name>A0ACC3TG71_9ASCO</name>
<keyword evidence="2" id="KW-1185">Reference proteome</keyword>
<reference evidence="2" key="1">
    <citation type="journal article" date="2024" name="Front. Bioeng. Biotechnol.">
        <title>Genome-scale model development and genomic sequencing of the oleaginous clade Lipomyces.</title>
        <authorList>
            <person name="Czajka J.J."/>
            <person name="Han Y."/>
            <person name="Kim J."/>
            <person name="Mondo S.J."/>
            <person name="Hofstad B.A."/>
            <person name="Robles A."/>
            <person name="Haridas S."/>
            <person name="Riley R."/>
            <person name="LaButti K."/>
            <person name="Pangilinan J."/>
            <person name="Andreopoulos W."/>
            <person name="Lipzen A."/>
            <person name="Yan J."/>
            <person name="Wang M."/>
            <person name="Ng V."/>
            <person name="Grigoriev I.V."/>
            <person name="Spatafora J.W."/>
            <person name="Magnuson J.K."/>
            <person name="Baker S.E."/>
            <person name="Pomraning K.R."/>
        </authorList>
    </citation>
    <scope>NUCLEOTIDE SEQUENCE [LARGE SCALE GENOMIC DNA]</scope>
    <source>
        <strain evidence="2">CBS 10300</strain>
    </source>
</reference>
<dbReference type="Proteomes" id="UP001489719">
    <property type="component" value="Unassembled WGS sequence"/>
</dbReference>
<evidence type="ECO:0000313" key="1">
    <source>
        <dbReference type="EMBL" id="KAK9320164.1"/>
    </source>
</evidence>
<organism evidence="1 2">
    <name type="scientific">Lipomyces orientalis</name>
    <dbReference type="NCBI Taxonomy" id="1233043"/>
    <lineage>
        <taxon>Eukaryota</taxon>
        <taxon>Fungi</taxon>
        <taxon>Dikarya</taxon>
        <taxon>Ascomycota</taxon>
        <taxon>Saccharomycotina</taxon>
        <taxon>Lipomycetes</taxon>
        <taxon>Lipomycetales</taxon>
        <taxon>Lipomycetaceae</taxon>
        <taxon>Lipomyces</taxon>
    </lineage>
</organism>
<accession>A0ACC3TG71</accession>